<organism evidence="15 16">
    <name type="scientific">Acanthosepion pharaonis</name>
    <name type="common">Pharaoh cuttlefish</name>
    <name type="synonym">Sepia pharaonis</name>
    <dbReference type="NCBI Taxonomy" id="158019"/>
    <lineage>
        <taxon>Eukaryota</taxon>
        <taxon>Metazoa</taxon>
        <taxon>Spiralia</taxon>
        <taxon>Lophotrochozoa</taxon>
        <taxon>Mollusca</taxon>
        <taxon>Cephalopoda</taxon>
        <taxon>Coleoidea</taxon>
        <taxon>Decapodiformes</taxon>
        <taxon>Sepiida</taxon>
        <taxon>Sepiina</taxon>
        <taxon>Sepiidae</taxon>
        <taxon>Acanthosepion</taxon>
    </lineage>
</organism>
<keyword evidence="8" id="KW-1133">Transmembrane helix</keyword>
<name>A0A812EG09_ACAPH</name>
<evidence type="ECO:0000256" key="3">
    <source>
        <dbReference type="ARBA" id="ARBA00022536"/>
    </source>
</evidence>
<dbReference type="InterPro" id="IPR001791">
    <property type="entry name" value="Laminin_G"/>
</dbReference>
<proteinExistence type="predicted"/>
<dbReference type="SUPFAM" id="SSF49899">
    <property type="entry name" value="Concanavalin A-like lectins/glucanases"/>
    <property type="match status" value="1"/>
</dbReference>
<dbReference type="InterPro" id="IPR013320">
    <property type="entry name" value="ConA-like_dom_sf"/>
</dbReference>
<sequence>MIIKPTSPDGLIIYNGYTLDRRGDFLMLTMSGGHLEFRFDLGTGPAIIRSPQAVTLGQWHIVKISRTGRDGILEVDDQPRAEGLSQGAYTQLTLLQDLFIGGHQNFDETSKYANISTSFSGCIQKVVINEKPLKLFDAAINGVNVGNCDHPCQGKPCMNNGVCVPEHDDYTCYCPLGFQGNNCHQGK</sequence>
<dbReference type="Pfam" id="PF00054">
    <property type="entry name" value="Laminin_G_1"/>
    <property type="match status" value="1"/>
</dbReference>
<evidence type="ECO:0000313" key="16">
    <source>
        <dbReference type="Proteomes" id="UP000597762"/>
    </source>
</evidence>
<keyword evidence="11" id="KW-0325">Glycoprotein</keyword>
<dbReference type="CDD" id="cd00054">
    <property type="entry name" value="EGF_CA"/>
    <property type="match status" value="1"/>
</dbReference>
<evidence type="ECO:0000259" key="13">
    <source>
        <dbReference type="PROSITE" id="PS50025"/>
    </source>
</evidence>
<evidence type="ECO:0000259" key="14">
    <source>
        <dbReference type="PROSITE" id="PS50026"/>
    </source>
</evidence>
<gene>
    <name evidence="15" type="ORF">SPHA_71897</name>
</gene>
<feature type="domain" description="EGF-like" evidence="14">
    <location>
        <begin position="149"/>
        <end position="184"/>
    </location>
</feature>
<dbReference type="InterPro" id="IPR050372">
    <property type="entry name" value="Neurexin-related_CASP"/>
</dbReference>
<evidence type="ECO:0000256" key="7">
    <source>
        <dbReference type="ARBA" id="ARBA00022837"/>
    </source>
</evidence>
<keyword evidence="6" id="KW-0677">Repeat</keyword>
<keyword evidence="10 12" id="KW-1015">Disulfide bond</keyword>
<evidence type="ECO:0000256" key="5">
    <source>
        <dbReference type="ARBA" id="ARBA00022729"/>
    </source>
</evidence>
<dbReference type="PANTHER" id="PTHR15036">
    <property type="entry name" value="PIKACHURIN-LIKE PROTEIN"/>
    <property type="match status" value="1"/>
</dbReference>
<keyword evidence="7" id="KW-0106">Calcium</keyword>
<feature type="domain" description="Laminin G" evidence="13">
    <location>
        <begin position="1"/>
        <end position="148"/>
    </location>
</feature>
<dbReference type="OrthoDB" id="10014052at2759"/>
<dbReference type="PROSITE" id="PS01186">
    <property type="entry name" value="EGF_2"/>
    <property type="match status" value="1"/>
</dbReference>
<reference evidence="15" key="1">
    <citation type="submission" date="2021-01" db="EMBL/GenBank/DDBJ databases">
        <authorList>
            <person name="Li R."/>
            <person name="Bekaert M."/>
        </authorList>
    </citation>
    <scope>NUCLEOTIDE SEQUENCE</scope>
    <source>
        <strain evidence="15">Farmed</strain>
    </source>
</reference>
<dbReference type="AlphaFoldDB" id="A0A812EG09"/>
<dbReference type="Pfam" id="PF00008">
    <property type="entry name" value="EGF"/>
    <property type="match status" value="1"/>
</dbReference>
<keyword evidence="9" id="KW-0472">Membrane</keyword>
<dbReference type="GO" id="GO:0005886">
    <property type="term" value="C:plasma membrane"/>
    <property type="evidence" value="ECO:0007669"/>
    <property type="project" value="UniProtKB-SubCell"/>
</dbReference>
<dbReference type="Gene3D" id="2.10.25.10">
    <property type="entry name" value="Laminin"/>
    <property type="match status" value="1"/>
</dbReference>
<keyword evidence="2" id="KW-1003">Cell membrane</keyword>
<dbReference type="SMART" id="SM00282">
    <property type="entry name" value="LamG"/>
    <property type="match status" value="1"/>
</dbReference>
<dbReference type="Proteomes" id="UP000597762">
    <property type="component" value="Unassembled WGS sequence"/>
</dbReference>
<evidence type="ECO:0000256" key="2">
    <source>
        <dbReference type="ARBA" id="ARBA00022475"/>
    </source>
</evidence>
<protein>
    <submittedName>
        <fullName evidence="15">Agrin,Pikachurin</fullName>
    </submittedName>
</protein>
<dbReference type="PROSITE" id="PS50025">
    <property type="entry name" value="LAM_G_DOMAIN"/>
    <property type="match status" value="1"/>
</dbReference>
<evidence type="ECO:0000256" key="6">
    <source>
        <dbReference type="ARBA" id="ARBA00022737"/>
    </source>
</evidence>
<evidence type="ECO:0000256" key="4">
    <source>
        <dbReference type="ARBA" id="ARBA00022692"/>
    </source>
</evidence>
<keyword evidence="3 12" id="KW-0245">EGF-like domain</keyword>
<keyword evidence="5" id="KW-0732">Signal</keyword>
<keyword evidence="4" id="KW-0812">Transmembrane</keyword>
<dbReference type="PROSITE" id="PS50026">
    <property type="entry name" value="EGF_3"/>
    <property type="match status" value="1"/>
</dbReference>
<dbReference type="PROSITE" id="PS00022">
    <property type="entry name" value="EGF_1"/>
    <property type="match status" value="1"/>
</dbReference>
<evidence type="ECO:0000313" key="15">
    <source>
        <dbReference type="EMBL" id="CAE1321850.1"/>
    </source>
</evidence>
<comment type="caution">
    <text evidence="15">The sequence shown here is derived from an EMBL/GenBank/DDBJ whole genome shotgun (WGS) entry which is preliminary data.</text>
</comment>
<dbReference type="GO" id="GO:0007154">
    <property type="term" value="P:cell communication"/>
    <property type="evidence" value="ECO:0007669"/>
    <property type="project" value="UniProtKB-ARBA"/>
</dbReference>
<evidence type="ECO:0000256" key="12">
    <source>
        <dbReference type="PROSITE-ProRule" id="PRU00076"/>
    </source>
</evidence>
<evidence type="ECO:0000256" key="8">
    <source>
        <dbReference type="ARBA" id="ARBA00022989"/>
    </source>
</evidence>
<dbReference type="PANTHER" id="PTHR15036:SF85">
    <property type="entry name" value="SP2353, ISOFORM A"/>
    <property type="match status" value="1"/>
</dbReference>
<accession>A0A812EG09</accession>
<comment type="subcellular location">
    <subcellularLocation>
        <location evidence="1">Cell membrane</location>
        <topology evidence="1">Single-pass type I membrane protein</topology>
    </subcellularLocation>
</comment>
<dbReference type="FunFam" id="2.10.25.10:FF:000391">
    <property type="entry name" value="Weary, isoform C"/>
    <property type="match status" value="1"/>
</dbReference>
<feature type="disulfide bond" evidence="12">
    <location>
        <begin position="174"/>
        <end position="183"/>
    </location>
</feature>
<dbReference type="CDD" id="cd00110">
    <property type="entry name" value="LamG"/>
    <property type="match status" value="1"/>
</dbReference>
<evidence type="ECO:0000256" key="9">
    <source>
        <dbReference type="ARBA" id="ARBA00023136"/>
    </source>
</evidence>
<keyword evidence="16" id="KW-1185">Reference proteome</keyword>
<dbReference type="Gene3D" id="2.60.120.200">
    <property type="match status" value="1"/>
</dbReference>
<dbReference type="InterPro" id="IPR000742">
    <property type="entry name" value="EGF"/>
</dbReference>
<evidence type="ECO:0000256" key="1">
    <source>
        <dbReference type="ARBA" id="ARBA00004251"/>
    </source>
</evidence>
<comment type="caution">
    <text evidence="12">Lacks conserved residue(s) required for the propagation of feature annotation.</text>
</comment>
<evidence type="ECO:0000256" key="10">
    <source>
        <dbReference type="ARBA" id="ARBA00023157"/>
    </source>
</evidence>
<evidence type="ECO:0000256" key="11">
    <source>
        <dbReference type="ARBA" id="ARBA00023180"/>
    </source>
</evidence>
<dbReference type="SMART" id="SM00181">
    <property type="entry name" value="EGF"/>
    <property type="match status" value="1"/>
</dbReference>
<dbReference type="GO" id="GO:0023052">
    <property type="term" value="P:signaling"/>
    <property type="evidence" value="ECO:0007669"/>
    <property type="project" value="UniProtKB-ARBA"/>
</dbReference>
<dbReference type="SUPFAM" id="SSF57196">
    <property type="entry name" value="EGF/Laminin"/>
    <property type="match status" value="1"/>
</dbReference>
<dbReference type="EMBL" id="CAHIKZ030005270">
    <property type="protein sequence ID" value="CAE1321850.1"/>
    <property type="molecule type" value="Genomic_DNA"/>
</dbReference>